<comment type="caution">
    <text evidence="5">The sequence shown here is derived from an EMBL/GenBank/DDBJ whole genome shotgun (WGS) entry which is preliminary data.</text>
</comment>
<evidence type="ECO:0000256" key="1">
    <source>
        <dbReference type="ARBA" id="ARBA00022729"/>
    </source>
</evidence>
<feature type="domain" description="Calcineurin-like phosphoesterase" evidence="3">
    <location>
        <begin position="47"/>
        <end position="266"/>
    </location>
</feature>
<dbReference type="InterPro" id="IPR036907">
    <property type="entry name" value="5'-Nucleotdase_C_sf"/>
</dbReference>
<evidence type="ECO:0000313" key="5">
    <source>
        <dbReference type="EMBL" id="GAA4888157.1"/>
    </source>
</evidence>
<dbReference type="Pfam" id="PF00149">
    <property type="entry name" value="Metallophos"/>
    <property type="match status" value="1"/>
</dbReference>
<reference evidence="6" key="1">
    <citation type="journal article" date="2019" name="Int. J. Syst. Evol. Microbiol.">
        <title>The Global Catalogue of Microorganisms (GCM) 10K type strain sequencing project: providing services to taxonomists for standard genome sequencing and annotation.</title>
        <authorList>
            <consortium name="The Broad Institute Genomics Platform"/>
            <consortium name="The Broad Institute Genome Sequencing Center for Infectious Disease"/>
            <person name="Wu L."/>
            <person name="Ma J."/>
        </authorList>
    </citation>
    <scope>NUCLEOTIDE SEQUENCE [LARGE SCALE GENOMIC DNA]</scope>
    <source>
        <strain evidence="6">JCM 19125</strain>
    </source>
</reference>
<dbReference type="RefSeq" id="WP_345577228.1">
    <property type="nucleotide sequence ID" value="NZ_BAABLV010000001.1"/>
</dbReference>
<feature type="domain" description="5'-Nucleotidase C-terminal" evidence="4">
    <location>
        <begin position="344"/>
        <end position="505"/>
    </location>
</feature>
<dbReference type="SUPFAM" id="SSF55816">
    <property type="entry name" value="5'-nucleotidase (syn. UDP-sugar hydrolase), C-terminal domain"/>
    <property type="match status" value="1"/>
</dbReference>
<dbReference type="EMBL" id="BAABLV010000001">
    <property type="protein sequence ID" value="GAA4888157.1"/>
    <property type="molecule type" value="Genomic_DNA"/>
</dbReference>
<evidence type="ECO:0000259" key="3">
    <source>
        <dbReference type="Pfam" id="PF00149"/>
    </source>
</evidence>
<dbReference type="Proteomes" id="UP001501521">
    <property type="component" value="Unassembled WGS sequence"/>
</dbReference>
<dbReference type="PANTHER" id="PTHR11575:SF24">
    <property type="entry name" value="5'-NUCLEOTIDASE"/>
    <property type="match status" value="1"/>
</dbReference>
<keyword evidence="1 2" id="KW-0732">Signal</keyword>
<dbReference type="InterPro" id="IPR004843">
    <property type="entry name" value="Calcineurin-like_PHP"/>
</dbReference>
<keyword evidence="6" id="KW-1185">Reference proteome</keyword>
<accession>A0ABP9F248</accession>
<evidence type="ECO:0000259" key="4">
    <source>
        <dbReference type="Pfam" id="PF02872"/>
    </source>
</evidence>
<organism evidence="5 6">
    <name type="scientific">Tessaracoccus lubricantis</name>
    <dbReference type="NCBI Taxonomy" id="545543"/>
    <lineage>
        <taxon>Bacteria</taxon>
        <taxon>Bacillati</taxon>
        <taxon>Actinomycetota</taxon>
        <taxon>Actinomycetes</taxon>
        <taxon>Propionibacteriales</taxon>
        <taxon>Propionibacteriaceae</taxon>
        <taxon>Tessaracoccus</taxon>
    </lineage>
</organism>
<evidence type="ECO:0000256" key="2">
    <source>
        <dbReference type="SAM" id="SignalP"/>
    </source>
</evidence>
<dbReference type="SUPFAM" id="SSF56300">
    <property type="entry name" value="Metallo-dependent phosphatases"/>
    <property type="match status" value="1"/>
</dbReference>
<dbReference type="Gene3D" id="3.60.21.10">
    <property type="match status" value="1"/>
</dbReference>
<gene>
    <name evidence="5" type="ORF">GCM10025789_00470</name>
</gene>
<dbReference type="PANTHER" id="PTHR11575">
    <property type="entry name" value="5'-NUCLEOTIDASE-RELATED"/>
    <property type="match status" value="1"/>
</dbReference>
<feature type="signal peptide" evidence="2">
    <location>
        <begin position="1"/>
        <end position="24"/>
    </location>
</feature>
<dbReference type="InterPro" id="IPR006179">
    <property type="entry name" value="5_nucleotidase/apyrase"/>
</dbReference>
<name>A0ABP9F248_9ACTN</name>
<sequence length="813" mass="85058">MTNIKRATASFAATALVASGLAFATTAPADAAISECVAANSTVSVFGFNDFHGRIGTAAKLFTPVEDARADLGADNVLLLSSGDNIGASLFESMIADDKPTLDILNAIGLDVSTVGNHEFDKGWADLSGRVSTGSDFSYLGANVYTKGTTTVAAPLKAYETFEKGGVTIAVVGAVTADTPSLVDPSGIATIEFGDPVAAVNRVTAELLDGNAANGEADIVLASFHEGAANGSLTAAQNAANSEAFDAIYNDVDPRVAAIFNGHTHQLYTYETTGGVPVIQAASYGTALARLDLSVDSDTGGLCGTTVAMPKLPDVAGTSAPIVAINAIVTAANAVAAEVGTRVIGFAEEAISTPAGNADVRDTESPMNNLVAQMFFEVLGDADADNFIGIQNPGGTRASFDAGDITYKEAANTLPFANSLFTTQITGAQFKTVLEQQWQRNAAGEVPSRPFLQLGLSDNVSYTYDESRPEGDRITSIAINGEPIDMDKLYTVGGASFLIAGGDNFWELAEGINTADTGWADLEAWVNWVGDHESLAPDYSKRGVSAKLPSGNVLAEGGAGLTFTFGVPLEGGVAGGTLDMALKGAVLKDGTVLTVSPALANSEIVAFIGDVELGSATVTDGAATITVKLPVGTEVPAGEQMLTFVVLESGTLIDVPVTVQLKAAPKPVYKRTAPYTLAGEHNLNGRQWRTTCEPYSQTERCRTEIWATVITIQDGKFVRTTGWAFNNLTYLPYMTKSEWGANPLANTGSWTAKTDGRQWRTECATPATGRDGCRTYAMVTVYKATAKPEGGYVFSQNNEWVFNNIVMFGDYAK</sequence>
<dbReference type="InterPro" id="IPR008334">
    <property type="entry name" value="5'-Nucleotdase_C"/>
</dbReference>
<proteinExistence type="predicted"/>
<dbReference type="InterPro" id="IPR029052">
    <property type="entry name" value="Metallo-depent_PP-like"/>
</dbReference>
<dbReference type="Pfam" id="PF02872">
    <property type="entry name" value="5_nucleotid_C"/>
    <property type="match status" value="1"/>
</dbReference>
<dbReference type="Gene3D" id="3.90.780.10">
    <property type="entry name" value="5'-Nucleotidase, C-terminal domain"/>
    <property type="match status" value="1"/>
</dbReference>
<feature type="chain" id="PRO_5046139870" description="Bifunctional metallophosphatase/5'-nucleotidase" evidence="2">
    <location>
        <begin position="25"/>
        <end position="813"/>
    </location>
</feature>
<dbReference type="PRINTS" id="PR01607">
    <property type="entry name" value="APYRASEFAMLY"/>
</dbReference>
<protein>
    <recommendedName>
        <fullName evidence="7">Bifunctional metallophosphatase/5'-nucleotidase</fullName>
    </recommendedName>
</protein>
<evidence type="ECO:0008006" key="7">
    <source>
        <dbReference type="Google" id="ProtNLM"/>
    </source>
</evidence>
<evidence type="ECO:0000313" key="6">
    <source>
        <dbReference type="Proteomes" id="UP001501521"/>
    </source>
</evidence>